<evidence type="ECO:0000313" key="3">
    <source>
        <dbReference type="Proteomes" id="UP000324897"/>
    </source>
</evidence>
<dbReference type="EMBL" id="RWGY01000011">
    <property type="protein sequence ID" value="TVU28330.1"/>
    <property type="molecule type" value="Genomic_DNA"/>
</dbReference>
<proteinExistence type="predicted"/>
<evidence type="ECO:0000313" key="2">
    <source>
        <dbReference type="EMBL" id="TVU28330.1"/>
    </source>
</evidence>
<dbReference type="Proteomes" id="UP000324897">
    <property type="component" value="Chromosome 1"/>
</dbReference>
<feature type="transmembrane region" description="Helical" evidence="1">
    <location>
        <begin position="94"/>
        <end position="112"/>
    </location>
</feature>
<reference evidence="2 3" key="1">
    <citation type="journal article" date="2019" name="Sci. Rep.">
        <title>A high-quality genome of Eragrostis curvula grass provides insights into Poaceae evolution and supports new strategies to enhance forage quality.</title>
        <authorList>
            <person name="Carballo J."/>
            <person name="Santos B.A.C.M."/>
            <person name="Zappacosta D."/>
            <person name="Garbus I."/>
            <person name="Selva J.P."/>
            <person name="Gallo C.A."/>
            <person name="Diaz A."/>
            <person name="Albertini E."/>
            <person name="Caccamo M."/>
            <person name="Echenique V."/>
        </authorList>
    </citation>
    <scope>NUCLEOTIDE SEQUENCE [LARGE SCALE GENOMIC DNA]</scope>
    <source>
        <strain evidence="3">cv. Victoria</strain>
        <tissue evidence="2">Leaf</tissue>
    </source>
</reference>
<evidence type="ECO:0000256" key="1">
    <source>
        <dbReference type="SAM" id="Phobius"/>
    </source>
</evidence>
<name>A0A5J9UZ43_9POAL</name>
<keyword evidence="3" id="KW-1185">Reference proteome</keyword>
<organism evidence="2 3">
    <name type="scientific">Eragrostis curvula</name>
    <name type="common">weeping love grass</name>
    <dbReference type="NCBI Taxonomy" id="38414"/>
    <lineage>
        <taxon>Eukaryota</taxon>
        <taxon>Viridiplantae</taxon>
        <taxon>Streptophyta</taxon>
        <taxon>Embryophyta</taxon>
        <taxon>Tracheophyta</taxon>
        <taxon>Spermatophyta</taxon>
        <taxon>Magnoliopsida</taxon>
        <taxon>Liliopsida</taxon>
        <taxon>Poales</taxon>
        <taxon>Poaceae</taxon>
        <taxon>PACMAD clade</taxon>
        <taxon>Chloridoideae</taxon>
        <taxon>Eragrostideae</taxon>
        <taxon>Eragrostidinae</taxon>
        <taxon>Eragrostis</taxon>
    </lineage>
</organism>
<dbReference type="AlphaFoldDB" id="A0A5J9UZ43"/>
<gene>
    <name evidence="2" type="ORF">EJB05_19845</name>
</gene>
<accession>A0A5J9UZ43</accession>
<sequence>MFSGWPHSHSQQLKHPGRRAGRLYGVQAVSRHARTVPGKSSASLISGSLRRAAMALPLPSVDWEAESYPAYGDFVAIAFFAVFFFVIRFLLDRFVFEVVSFLLAFWLARKLIFNKGA</sequence>
<dbReference type="Gramene" id="TVU28330">
    <property type="protein sequence ID" value="TVU28330"/>
    <property type="gene ID" value="EJB05_19845"/>
</dbReference>
<comment type="caution">
    <text evidence="2">The sequence shown here is derived from an EMBL/GenBank/DDBJ whole genome shotgun (WGS) entry which is preliminary data.</text>
</comment>
<keyword evidence="1" id="KW-0472">Membrane</keyword>
<feature type="transmembrane region" description="Helical" evidence="1">
    <location>
        <begin position="68"/>
        <end position="87"/>
    </location>
</feature>
<keyword evidence="1" id="KW-0812">Transmembrane</keyword>
<protein>
    <submittedName>
        <fullName evidence="2">Uncharacterized protein</fullName>
    </submittedName>
</protein>
<keyword evidence="1" id="KW-1133">Transmembrane helix</keyword>